<dbReference type="Pfam" id="PF19143">
    <property type="entry name" value="Omp85_2"/>
    <property type="match status" value="1"/>
</dbReference>
<dbReference type="PANTHER" id="PTHR14226:SF76">
    <property type="entry name" value="NTE FAMILY PROTEIN RSSA"/>
    <property type="match status" value="1"/>
</dbReference>
<accession>A0ABU3U3C1</accession>
<protein>
    <submittedName>
        <fullName evidence="7">Patatin-like phospholipase family protein</fullName>
    </submittedName>
</protein>
<gene>
    <name evidence="7" type="ORF">RXV94_01655</name>
</gene>
<evidence type="ECO:0000256" key="1">
    <source>
        <dbReference type="ARBA" id="ARBA00022801"/>
    </source>
</evidence>
<feature type="signal peptide" evidence="5">
    <location>
        <begin position="1"/>
        <end position="18"/>
    </location>
</feature>
<dbReference type="CDD" id="cd07205">
    <property type="entry name" value="Pat_PNPLA6_PNPLA7_NTE1_like"/>
    <property type="match status" value="1"/>
</dbReference>
<dbReference type="InterPro" id="IPR043864">
    <property type="entry name" value="Omp85-like_dom"/>
</dbReference>
<dbReference type="PANTHER" id="PTHR14226">
    <property type="entry name" value="NEUROPATHY TARGET ESTERASE/SWISS CHEESE D.MELANOGASTER"/>
    <property type="match status" value="1"/>
</dbReference>
<organism evidence="7 8">
    <name type="scientific">Gilvirhabdus luticola</name>
    <dbReference type="NCBI Taxonomy" id="3079858"/>
    <lineage>
        <taxon>Bacteria</taxon>
        <taxon>Pseudomonadati</taxon>
        <taxon>Bacteroidota</taxon>
        <taxon>Flavobacteriia</taxon>
        <taxon>Flavobacteriales</taxon>
        <taxon>Flavobacteriaceae</taxon>
        <taxon>Gilvirhabdus</taxon>
    </lineage>
</organism>
<feature type="active site" description="Proton acceptor" evidence="4">
    <location>
        <position position="208"/>
    </location>
</feature>
<evidence type="ECO:0000259" key="6">
    <source>
        <dbReference type="PROSITE" id="PS51635"/>
    </source>
</evidence>
<dbReference type="Gene3D" id="3.40.1090.10">
    <property type="entry name" value="Cytosolic phospholipase A2 catalytic domain"/>
    <property type="match status" value="2"/>
</dbReference>
<comment type="caution">
    <text evidence="7">The sequence shown here is derived from an EMBL/GenBank/DDBJ whole genome shotgun (WGS) entry which is preliminary data.</text>
</comment>
<dbReference type="Pfam" id="PF01734">
    <property type="entry name" value="Patatin"/>
    <property type="match status" value="1"/>
</dbReference>
<evidence type="ECO:0000256" key="4">
    <source>
        <dbReference type="PROSITE-ProRule" id="PRU01161"/>
    </source>
</evidence>
<dbReference type="SUPFAM" id="SSF52151">
    <property type="entry name" value="FabD/lysophospholipase-like"/>
    <property type="match status" value="1"/>
</dbReference>
<feature type="chain" id="PRO_5046157996" evidence="5">
    <location>
        <begin position="19"/>
        <end position="744"/>
    </location>
</feature>
<proteinExistence type="predicted"/>
<dbReference type="Gene3D" id="3.10.20.310">
    <property type="entry name" value="membrane protein fhac"/>
    <property type="match status" value="1"/>
</dbReference>
<dbReference type="InterPro" id="IPR016035">
    <property type="entry name" value="Acyl_Trfase/lysoPLipase"/>
</dbReference>
<dbReference type="EMBL" id="JAWHTF010000001">
    <property type="protein sequence ID" value="MDU8884846.1"/>
    <property type="molecule type" value="Genomic_DNA"/>
</dbReference>
<reference evidence="7 8" key="1">
    <citation type="submission" date="2023-10" db="EMBL/GenBank/DDBJ databases">
        <title>Marimonas sp. nov. isolated from tidal mud flat.</title>
        <authorList>
            <person name="Jaincy N.J."/>
            <person name="Srinivasan S."/>
            <person name="Lee S.-S."/>
        </authorList>
    </citation>
    <scope>NUCLEOTIDE SEQUENCE [LARGE SCALE GENOMIC DNA]</scope>
    <source>
        <strain evidence="7 8">MJ-SS3</strain>
    </source>
</reference>
<dbReference type="PROSITE" id="PS51635">
    <property type="entry name" value="PNPLA"/>
    <property type="match status" value="1"/>
</dbReference>
<evidence type="ECO:0000256" key="3">
    <source>
        <dbReference type="ARBA" id="ARBA00023098"/>
    </source>
</evidence>
<feature type="short sequence motif" description="GXGXXG" evidence="4">
    <location>
        <begin position="35"/>
        <end position="40"/>
    </location>
</feature>
<feature type="short sequence motif" description="GXSXG" evidence="4">
    <location>
        <begin position="62"/>
        <end position="66"/>
    </location>
</feature>
<keyword evidence="5" id="KW-0732">Signal</keyword>
<feature type="short sequence motif" description="DGA/G" evidence="4">
    <location>
        <begin position="208"/>
        <end position="210"/>
    </location>
</feature>
<dbReference type="Proteomes" id="UP001268651">
    <property type="component" value="Unassembled WGS sequence"/>
</dbReference>
<evidence type="ECO:0000256" key="5">
    <source>
        <dbReference type="SAM" id="SignalP"/>
    </source>
</evidence>
<sequence length="744" mass="84386">MRYKLFFILILLSICTFAQETIHEDDLKVGLVLSGGGAKGLAHIGVLKVIDSLGLRVDYVAGTSMGAIVGSLYASGYSGKQIDSLFKRVNFDEILSDYLPRAAKTFYEKENSEKYAITLPLEKFKLKLPSALSSGQNAYNLISKITIHVGDIKDFKDLPIPFFCIATNIETGEQVVLDKGNLAQAVMASGALPSLFQPVTIDDKVLIDGGVVNNYPIDELKEKDVDIIIGVDVQDDLRDRDGLTAATDILLQINNFRTVKDMKLKSKKTDVYIKPDIKDYSVVSFDQGQEIIARGIFAAKQAEEQLKDIVFKQSTKKLLPIKITLQDSLQINEIEVIGNNNYTRAYILGKLKIKSNEKISYNAFNDGINNLIATNNFDSFQYELKHTQYDEGYNLYASVQESQETAFIKFGLHYDDLYKSALLVNLTKKKLFVKNDVMSLDLILGDNLRYNFEYFIDRGFYWSIGFKSRFNQFNRNVNAEALLTSEEAEALGVNKIDTDLSDFTNQFYLQTLFRKDFALILGAELKHLKINSETILDDPNEKEKIFENSDYFSVFGRIKFDTFDNKHFPNEGFLFDGDFHLYLYSSDFNNSFSEYSIAQAKIGYAQSFSKRLTATLTTEGGFKIGDNSIPYLDFVLGGYGNDFINNFKSFYGYDFITISGNSFVKATLNFDYEIFKKHHISLAGNFANVEDNLFETGDWLTNPEYTGYTLGYSIETFLGPLEAKCTWSPELKESIWFFNLGFWF</sequence>
<keyword evidence="8" id="KW-1185">Reference proteome</keyword>
<dbReference type="InterPro" id="IPR050301">
    <property type="entry name" value="NTE"/>
</dbReference>
<feature type="active site" description="Nucleophile" evidence="4">
    <location>
        <position position="64"/>
    </location>
</feature>
<dbReference type="RefSeq" id="WP_316660627.1">
    <property type="nucleotide sequence ID" value="NZ_JAWHTF010000001.1"/>
</dbReference>
<keyword evidence="2 4" id="KW-0442">Lipid degradation</keyword>
<name>A0ABU3U3C1_9FLAO</name>
<keyword evidence="3 4" id="KW-0443">Lipid metabolism</keyword>
<evidence type="ECO:0000256" key="2">
    <source>
        <dbReference type="ARBA" id="ARBA00022963"/>
    </source>
</evidence>
<feature type="domain" description="PNPLA" evidence="6">
    <location>
        <begin position="31"/>
        <end position="221"/>
    </location>
</feature>
<keyword evidence="1 4" id="KW-0378">Hydrolase</keyword>
<evidence type="ECO:0000313" key="8">
    <source>
        <dbReference type="Proteomes" id="UP001268651"/>
    </source>
</evidence>
<dbReference type="InterPro" id="IPR002641">
    <property type="entry name" value="PNPLA_dom"/>
</dbReference>
<evidence type="ECO:0000313" key="7">
    <source>
        <dbReference type="EMBL" id="MDU8884846.1"/>
    </source>
</evidence>